<comment type="subcellular location">
    <subcellularLocation>
        <location evidence="1">Membrane</location>
        <topology evidence="1">Multi-pass membrane protein</topology>
    </subcellularLocation>
</comment>
<proteinExistence type="predicted"/>
<dbReference type="PANTHER" id="PTHR48021">
    <property type="match status" value="1"/>
</dbReference>
<dbReference type="Proteomes" id="UP000283509">
    <property type="component" value="Unassembled WGS sequence"/>
</dbReference>
<feature type="transmembrane region" description="Helical" evidence="5">
    <location>
        <begin position="26"/>
        <end position="45"/>
    </location>
</feature>
<dbReference type="PROSITE" id="PS00217">
    <property type="entry name" value="SUGAR_TRANSPORT_2"/>
    <property type="match status" value="1"/>
</dbReference>
<keyword evidence="2 5" id="KW-0812">Transmembrane</keyword>
<organism evidence="7 8">
    <name type="scientific">Penaeus vannamei</name>
    <name type="common">Whiteleg shrimp</name>
    <name type="synonym">Litopenaeus vannamei</name>
    <dbReference type="NCBI Taxonomy" id="6689"/>
    <lineage>
        <taxon>Eukaryota</taxon>
        <taxon>Metazoa</taxon>
        <taxon>Ecdysozoa</taxon>
        <taxon>Arthropoda</taxon>
        <taxon>Crustacea</taxon>
        <taxon>Multicrustacea</taxon>
        <taxon>Malacostraca</taxon>
        <taxon>Eumalacostraca</taxon>
        <taxon>Eucarida</taxon>
        <taxon>Decapoda</taxon>
        <taxon>Dendrobranchiata</taxon>
        <taxon>Penaeoidea</taxon>
        <taxon>Penaeidae</taxon>
        <taxon>Penaeus</taxon>
    </lineage>
</organism>
<feature type="domain" description="Major facilitator superfamily (MFS) profile" evidence="6">
    <location>
        <begin position="24"/>
        <end position="501"/>
    </location>
</feature>
<reference evidence="7 8" key="2">
    <citation type="submission" date="2019-01" db="EMBL/GenBank/DDBJ databases">
        <title>The decoding of complex shrimp genome reveals the adaptation for benthos swimmer, frequently molting mechanism and breeding impact on genome.</title>
        <authorList>
            <person name="Sun Y."/>
            <person name="Gao Y."/>
            <person name="Yu Y."/>
        </authorList>
    </citation>
    <scope>NUCLEOTIDE SEQUENCE [LARGE SCALE GENOMIC DNA]</scope>
    <source>
        <tissue evidence="7">Muscle</tissue>
    </source>
</reference>
<feature type="transmembrane region" description="Helical" evidence="5">
    <location>
        <begin position="478"/>
        <end position="497"/>
    </location>
</feature>
<dbReference type="OrthoDB" id="6335699at2759"/>
<reference evidence="7 8" key="1">
    <citation type="submission" date="2018-04" db="EMBL/GenBank/DDBJ databases">
        <authorList>
            <person name="Zhang X."/>
            <person name="Yuan J."/>
            <person name="Li F."/>
            <person name="Xiang J."/>
        </authorList>
    </citation>
    <scope>NUCLEOTIDE SEQUENCE [LARGE SCALE GENOMIC DNA]</scope>
    <source>
        <tissue evidence="7">Muscle</tissue>
    </source>
</reference>
<feature type="transmembrane region" description="Helical" evidence="5">
    <location>
        <begin position="184"/>
        <end position="205"/>
    </location>
</feature>
<dbReference type="PANTHER" id="PTHR48021:SF1">
    <property type="entry name" value="GH07001P-RELATED"/>
    <property type="match status" value="1"/>
</dbReference>
<dbReference type="AlphaFoldDB" id="A0A3R7PR25"/>
<evidence type="ECO:0000256" key="4">
    <source>
        <dbReference type="ARBA" id="ARBA00023136"/>
    </source>
</evidence>
<dbReference type="Gene3D" id="1.20.1250.20">
    <property type="entry name" value="MFS general substrate transporter like domains"/>
    <property type="match status" value="1"/>
</dbReference>
<comment type="caution">
    <text evidence="7">The sequence shown here is derived from an EMBL/GenBank/DDBJ whole genome shotgun (WGS) entry which is preliminary data.</text>
</comment>
<feature type="transmembrane region" description="Helical" evidence="5">
    <location>
        <begin position="307"/>
        <end position="324"/>
    </location>
</feature>
<protein>
    <submittedName>
        <fullName evidence="7">Putative facilitated trehalose transporter Tret1-like isoform X1</fullName>
    </submittedName>
</protein>
<dbReference type="STRING" id="6689.A0A3R7PR25"/>
<evidence type="ECO:0000256" key="1">
    <source>
        <dbReference type="ARBA" id="ARBA00004141"/>
    </source>
</evidence>
<gene>
    <name evidence="7" type="ORF">C7M84_007099</name>
</gene>
<evidence type="ECO:0000313" key="8">
    <source>
        <dbReference type="Proteomes" id="UP000283509"/>
    </source>
</evidence>
<dbReference type="SUPFAM" id="SSF103473">
    <property type="entry name" value="MFS general substrate transporter"/>
    <property type="match status" value="1"/>
</dbReference>
<dbReference type="Pfam" id="PF00083">
    <property type="entry name" value="Sugar_tr"/>
    <property type="match status" value="2"/>
</dbReference>
<dbReference type="InterPro" id="IPR050549">
    <property type="entry name" value="MFS_Trehalose_Transporter"/>
</dbReference>
<evidence type="ECO:0000256" key="5">
    <source>
        <dbReference type="SAM" id="Phobius"/>
    </source>
</evidence>
<feature type="transmembrane region" description="Helical" evidence="5">
    <location>
        <begin position="268"/>
        <end position="287"/>
    </location>
</feature>
<dbReference type="GO" id="GO:0016020">
    <property type="term" value="C:membrane"/>
    <property type="evidence" value="ECO:0007669"/>
    <property type="project" value="UniProtKB-SubCell"/>
</dbReference>
<feature type="transmembrane region" description="Helical" evidence="5">
    <location>
        <begin position="447"/>
        <end position="466"/>
    </location>
</feature>
<dbReference type="InterPro" id="IPR020846">
    <property type="entry name" value="MFS_dom"/>
</dbReference>
<dbReference type="InterPro" id="IPR005829">
    <property type="entry name" value="Sugar_transporter_CS"/>
</dbReference>
<sequence length="506" mass="54525">MSLLPSPENAINESALRRRIRYSKQVVLAMGASLGMATMGMTVTWPNALLRDLRVDNTTLVGTRLHLADWQKDLMGSVVFVGSLPGLLVAGWVLGRLGRRRSMALGAAPGLLGWLLVALGANVSMLAVGRMLQGFTLGMVSVAATTYITELPDASIRGFACVLPTLFSEAGNLFVASLSLVLPWYHLAFVCASVTVLFIAITFLLPESPSYLVVCKEESRARKVLAMLRGPDVDVEEELRILKKQNEGLAGDNPGWRSLLKGVVVRRVLVVVALFLIQSFSGLMVFVSNASRILRSVGSAMDERLSTIVVFGVELLGCACSCCLQDRIGRRRSVVLSLVVMAAALVAMGTYAFLAGNAAAAALEVADLPAKALNSTFYLHVPREKGEQLRVVAEPSMDVMKEVGLAGWEWVPLACLVVYMFVMCLGIRTVPYILASEYFPTTIRPQATSVCMTFASFIIFAALQTYSLLLEVLTQAGLYWTYGAVAACGALFSLVFITETSGKTVG</sequence>
<dbReference type="GO" id="GO:0022857">
    <property type="term" value="F:transmembrane transporter activity"/>
    <property type="evidence" value="ECO:0007669"/>
    <property type="project" value="InterPro"/>
</dbReference>
<accession>A0A3R7PR25</accession>
<dbReference type="InterPro" id="IPR005828">
    <property type="entry name" value="MFS_sugar_transport-like"/>
</dbReference>
<name>A0A3R7PR25_PENVA</name>
<feature type="transmembrane region" description="Helical" evidence="5">
    <location>
        <begin position="74"/>
        <end position="94"/>
    </location>
</feature>
<evidence type="ECO:0000256" key="3">
    <source>
        <dbReference type="ARBA" id="ARBA00022989"/>
    </source>
</evidence>
<dbReference type="PROSITE" id="PS50850">
    <property type="entry name" value="MFS"/>
    <property type="match status" value="1"/>
</dbReference>
<dbReference type="InterPro" id="IPR036259">
    <property type="entry name" value="MFS_trans_sf"/>
</dbReference>
<keyword evidence="8" id="KW-1185">Reference proteome</keyword>
<dbReference type="EMBL" id="QCYY01001903">
    <property type="protein sequence ID" value="ROT74396.1"/>
    <property type="molecule type" value="Genomic_DNA"/>
</dbReference>
<feature type="transmembrane region" description="Helical" evidence="5">
    <location>
        <begin position="106"/>
        <end position="125"/>
    </location>
</feature>
<keyword evidence="3 5" id="KW-1133">Transmembrane helix</keyword>
<feature type="transmembrane region" description="Helical" evidence="5">
    <location>
        <begin position="336"/>
        <end position="354"/>
    </location>
</feature>
<evidence type="ECO:0000256" key="2">
    <source>
        <dbReference type="ARBA" id="ARBA00022692"/>
    </source>
</evidence>
<keyword evidence="4 5" id="KW-0472">Membrane</keyword>
<feature type="transmembrane region" description="Helical" evidence="5">
    <location>
        <begin position="410"/>
        <end position="435"/>
    </location>
</feature>
<evidence type="ECO:0000259" key="6">
    <source>
        <dbReference type="PROSITE" id="PS50850"/>
    </source>
</evidence>
<evidence type="ECO:0000313" key="7">
    <source>
        <dbReference type="EMBL" id="ROT74396.1"/>
    </source>
</evidence>